<evidence type="ECO:0000313" key="1">
    <source>
        <dbReference type="EMBL" id="MFD2258040.1"/>
    </source>
</evidence>
<dbReference type="SUPFAM" id="SSF53474">
    <property type="entry name" value="alpha/beta-Hydrolases"/>
    <property type="match status" value="1"/>
</dbReference>
<dbReference type="EMBL" id="JBHUIT010000034">
    <property type="protein sequence ID" value="MFD2258040.1"/>
    <property type="molecule type" value="Genomic_DNA"/>
</dbReference>
<name>A0ABW5DFA4_9BACT</name>
<dbReference type="Proteomes" id="UP001597375">
    <property type="component" value="Unassembled WGS sequence"/>
</dbReference>
<accession>A0ABW5DFA4</accession>
<evidence type="ECO:0000313" key="2">
    <source>
        <dbReference type="Proteomes" id="UP001597375"/>
    </source>
</evidence>
<dbReference type="Gene3D" id="3.40.50.1820">
    <property type="entry name" value="alpha/beta hydrolase"/>
    <property type="match status" value="1"/>
</dbReference>
<dbReference type="InterPro" id="IPR029058">
    <property type="entry name" value="AB_hydrolase_fold"/>
</dbReference>
<organism evidence="1 2">
    <name type="scientific">Luteolibacter algae</name>
    <dbReference type="NCBI Taxonomy" id="454151"/>
    <lineage>
        <taxon>Bacteria</taxon>
        <taxon>Pseudomonadati</taxon>
        <taxon>Verrucomicrobiota</taxon>
        <taxon>Verrucomicrobiia</taxon>
        <taxon>Verrucomicrobiales</taxon>
        <taxon>Verrucomicrobiaceae</taxon>
        <taxon>Luteolibacter</taxon>
    </lineage>
</organism>
<proteinExistence type="predicted"/>
<reference evidence="2" key="1">
    <citation type="journal article" date="2019" name="Int. J. Syst. Evol. Microbiol.">
        <title>The Global Catalogue of Microorganisms (GCM) 10K type strain sequencing project: providing services to taxonomists for standard genome sequencing and annotation.</title>
        <authorList>
            <consortium name="The Broad Institute Genomics Platform"/>
            <consortium name="The Broad Institute Genome Sequencing Center for Infectious Disease"/>
            <person name="Wu L."/>
            <person name="Ma J."/>
        </authorList>
    </citation>
    <scope>NUCLEOTIDE SEQUENCE [LARGE SCALE GENOMIC DNA]</scope>
    <source>
        <strain evidence="2">CGMCC 4.7106</strain>
    </source>
</reference>
<gene>
    <name evidence="1" type="ORF">ACFSSA_15270</name>
</gene>
<protein>
    <submittedName>
        <fullName evidence="1">Esterase/lipase family protein</fullName>
    </submittedName>
</protein>
<sequence>MRIQLVLFVVLLLCNCGAPQPPVCHVLPFGSRAPASSILENARKQWEILGDSSKKSEWPAAETAYNDAVKILFDKIRCGPGDWSSRASNIGTALSAPSPTNANLAKVDALFPATAVKIHSKDRCHIEPGIGVPAVAWTATTPVGVPREKFYPPNGQPRNITVILDFSTPVPQWHFPKRWVKNDFQVGENSQHLAADWTAPVDFFWFMCDLDDLRIQNVIIPERFTEETGLYFLQPYDPEKIPVVMVHGLVSSPDAYRDILNDLSAESWFREKYQVWLYNYPTGTPWLYNALRFRQIMGEAGNYARRRGPDENLKKMVILSHSMGGLLTRTAVSEPGTKLYHAHFKTPFKDLKIKPETRLLIKEGLLYEPLTDPKRVVFMAVPHRGSPMANFRGTAFLSNLIRLPKTLTVGLLDATLQSAADSIQADTSETSAVKPPTAISTLSPKSLGFQGLNQMPLPKGITFHSIMGDKGHGDKERSSDGVVPYWSSHVEPVASELIVDSNHSVPNNQQASDEVKRILRLHLKEENMLTE</sequence>
<comment type="caution">
    <text evidence="1">The sequence shown here is derived from an EMBL/GenBank/DDBJ whole genome shotgun (WGS) entry which is preliminary data.</text>
</comment>
<dbReference type="RefSeq" id="WP_386821483.1">
    <property type="nucleotide sequence ID" value="NZ_JBHUIT010000034.1"/>
</dbReference>
<keyword evidence="2" id="KW-1185">Reference proteome</keyword>